<sequence length="586" mass="58198">MSLLVVAPEWLTSAAAELQSIESALSAANAAAAVPTTGLGAAAADEVSTAVATLFAGFGQEYQAISTQLSAFQQQFALTLNSSAGSYAAAEAQSVSVLDKLGRDVFGAINAPTEALLGRPLIGNGANGTATSPDGEAGGLLFGNGGIGYSQTGSGIVGGAGGSAGLIGNGGAGGTGGAGATGGAGGNGGWLFGSGGIGGTGGANAGGTGGTGGLGGSAGLFGGGGNGGAGGLGISGDLGTGGAGGTGGFLLGDYRVSGAGCDGRTVPLEVVNVTEPVVNVNVNGGHSTPVLIDTGSAGLVMQVKDVGGPLGLLRMGLPSGISMSAYSGGLTYLFATYPTTVDFGNGIVTSTTGVDVVLFSIPTSPYALTTWLNALWSNPLTTPFDAYFQSAGVDGVLGVGPNAVGPGPSIPTQALGGGLGQGLLIDMQGGELVFGPNPADTQFLGERSADIHPVGVGQWRRAGRGSLDHRFRRRDGNHPILGDRRLDPARQHQHHRLYRLHDDQRGLPLQHKRLPADGDFVGPDEHRVPALLDAAGVYRLQPGRYRDDGLQQPVVASDDQRGPVPRRQVQLSLPAANEAAWSVIPA</sequence>
<evidence type="ECO:0000313" key="5">
    <source>
        <dbReference type="Proteomes" id="UP000218067"/>
    </source>
</evidence>
<feature type="region of interest" description="Disordered" evidence="1">
    <location>
        <begin position="544"/>
        <end position="564"/>
    </location>
</feature>
<dbReference type="GO" id="GO:0004190">
    <property type="term" value="F:aspartic-type endopeptidase activity"/>
    <property type="evidence" value="ECO:0007669"/>
    <property type="project" value="InterPro"/>
</dbReference>
<dbReference type="Pfam" id="PF21526">
    <property type="entry name" value="PGRS"/>
    <property type="match status" value="1"/>
</dbReference>
<evidence type="ECO:0000313" key="4">
    <source>
        <dbReference type="EMBL" id="BAV41491.1"/>
    </source>
</evidence>
<dbReference type="Gene3D" id="1.10.287.850">
    <property type="entry name" value="HP0062-like domain"/>
    <property type="match status" value="1"/>
</dbReference>
<dbReference type="EMBL" id="AP017624">
    <property type="protein sequence ID" value="BAV41491.1"/>
    <property type="molecule type" value="Genomic_DNA"/>
</dbReference>
<protein>
    <submittedName>
        <fullName evidence="4">PE-PGRS family protein</fullName>
    </submittedName>
</protein>
<dbReference type="AlphaFoldDB" id="A0A1B4Y357"/>
<accession>A0A1B4Y357</accession>
<gene>
    <name evidence="4" type="ORF">SHTP_2361</name>
</gene>
<dbReference type="InterPro" id="IPR048996">
    <property type="entry name" value="PGRS_rpt"/>
</dbReference>
<evidence type="ECO:0000256" key="1">
    <source>
        <dbReference type="SAM" id="MobiDB-lite"/>
    </source>
</evidence>
<dbReference type="Proteomes" id="UP000218067">
    <property type="component" value="Chromosome"/>
</dbReference>
<proteinExistence type="predicted"/>
<dbReference type="InterPro" id="IPR048054">
    <property type="entry name" value="PecA_C"/>
</dbReference>
<dbReference type="NCBIfam" id="NF038019">
    <property type="entry name" value="PE_process_PecA"/>
    <property type="match status" value="1"/>
</dbReference>
<dbReference type="Pfam" id="PF00934">
    <property type="entry name" value="PE"/>
    <property type="match status" value="1"/>
</dbReference>
<dbReference type="SUPFAM" id="SSF140459">
    <property type="entry name" value="PE/PPE dimer-like"/>
    <property type="match status" value="1"/>
</dbReference>
<dbReference type="Pfam" id="PF20729">
    <property type="entry name" value="PE-PGRS_C"/>
    <property type="match status" value="1"/>
</dbReference>
<dbReference type="InterPro" id="IPR038332">
    <property type="entry name" value="PPE_sf"/>
</dbReference>
<feature type="domain" description="PE" evidence="2">
    <location>
        <begin position="4"/>
        <end position="93"/>
    </location>
</feature>
<dbReference type="InterPro" id="IPR021109">
    <property type="entry name" value="Peptidase_aspartic_dom_sf"/>
</dbReference>
<feature type="domain" description="PE cleavage protein A C-terminal" evidence="3">
    <location>
        <begin position="265"/>
        <end position="441"/>
    </location>
</feature>
<dbReference type="Gene3D" id="2.40.70.10">
    <property type="entry name" value="Acid Proteases"/>
    <property type="match status" value="1"/>
</dbReference>
<evidence type="ECO:0000259" key="3">
    <source>
        <dbReference type="Pfam" id="PF20729"/>
    </source>
</evidence>
<dbReference type="InterPro" id="IPR000084">
    <property type="entry name" value="PE-PGRS_N"/>
</dbReference>
<reference evidence="4 5" key="1">
    <citation type="submission" date="2016-08" db="EMBL/GenBank/DDBJ databases">
        <title>Complete genome sequence of Mycobacterium shinshuense, a subspecies of M. ulcerans.</title>
        <authorList>
            <person name="Yoshida M."/>
            <person name="Ogura Y."/>
            <person name="Hayashi T."/>
            <person name="Hoshino Y."/>
        </authorList>
    </citation>
    <scope>NUCLEOTIDE SEQUENCE [LARGE SCALE GENOMIC DNA]</scope>
    <source>
        <strain evidence="5">ATCC 33728</strain>
    </source>
</reference>
<organism evidence="4 5">
    <name type="scientific">Mycobacterium ulcerans subsp. shinshuense</name>
    <dbReference type="NCBI Taxonomy" id="1124626"/>
    <lineage>
        <taxon>Bacteria</taxon>
        <taxon>Bacillati</taxon>
        <taxon>Actinomycetota</taxon>
        <taxon>Actinomycetes</taxon>
        <taxon>Mycobacteriales</taxon>
        <taxon>Mycobacteriaceae</taxon>
        <taxon>Mycobacterium</taxon>
        <taxon>Mycobacterium ulcerans group</taxon>
    </lineage>
</organism>
<name>A0A1B4Y357_MYCUL</name>
<evidence type="ECO:0000259" key="2">
    <source>
        <dbReference type="Pfam" id="PF00934"/>
    </source>
</evidence>